<dbReference type="Proteomes" id="UP000579153">
    <property type="component" value="Unassembled WGS sequence"/>
</dbReference>
<gene>
    <name evidence="1" type="ORF">HD596_009928</name>
</gene>
<comment type="caution">
    <text evidence="1">The sequence shown here is derived from an EMBL/GenBank/DDBJ whole genome shotgun (WGS) entry which is preliminary data.</text>
</comment>
<name>A0A7W9GG70_9ACTN</name>
<evidence type="ECO:0000313" key="1">
    <source>
        <dbReference type="EMBL" id="MBB5783172.1"/>
    </source>
</evidence>
<proteinExistence type="predicted"/>
<organism evidence="1 2">
    <name type="scientific">Nonomuraea jabiensis</name>
    <dbReference type="NCBI Taxonomy" id="882448"/>
    <lineage>
        <taxon>Bacteria</taxon>
        <taxon>Bacillati</taxon>
        <taxon>Actinomycetota</taxon>
        <taxon>Actinomycetes</taxon>
        <taxon>Streptosporangiales</taxon>
        <taxon>Streptosporangiaceae</taxon>
        <taxon>Nonomuraea</taxon>
    </lineage>
</organism>
<evidence type="ECO:0000313" key="2">
    <source>
        <dbReference type="Proteomes" id="UP000579153"/>
    </source>
</evidence>
<keyword evidence="2" id="KW-1185">Reference proteome</keyword>
<reference evidence="1 2" key="1">
    <citation type="submission" date="2020-08" db="EMBL/GenBank/DDBJ databases">
        <title>Sequencing the genomes of 1000 actinobacteria strains.</title>
        <authorList>
            <person name="Klenk H.-P."/>
        </authorList>
    </citation>
    <scope>NUCLEOTIDE SEQUENCE [LARGE SCALE GENOMIC DNA]</scope>
    <source>
        <strain evidence="1 2">DSM 45507</strain>
    </source>
</reference>
<protein>
    <submittedName>
        <fullName evidence="1">Uncharacterized protein</fullName>
    </submittedName>
</protein>
<accession>A0A7W9GG70</accession>
<dbReference type="EMBL" id="JACHMB010000001">
    <property type="protein sequence ID" value="MBB5783172.1"/>
    <property type="molecule type" value="Genomic_DNA"/>
</dbReference>
<dbReference type="RefSeq" id="WP_185076153.1">
    <property type="nucleotide sequence ID" value="NZ_JACHMB010000001.1"/>
</dbReference>
<sequence length="110" mass="11639">MTEAMLGRHRDAVASATEALSIAQDTGQWQWISLASGVLAYHAAIEGDEAHTCGLAAGTRTGSRDRVFPPGMHRAEWALGLLDLGYGRAEAALERLEPLGLGGRAPSTIR</sequence>
<dbReference type="AlphaFoldDB" id="A0A7W9GG70"/>